<comment type="similarity">
    <text evidence="1">Belongs to the NTAQ1 family.</text>
</comment>
<accession>A0ABP1D739</accession>
<protein>
    <recommendedName>
        <fullName evidence="4">Protein N-terminal glutamine amidohydrolase</fullName>
        <ecNumber evidence="3">3.5.1.122</ecNumber>
    </recommendedName>
    <alternativeName>
        <fullName evidence="6">Protein NH2-terminal glutamine deamidase</fullName>
    </alternativeName>
</protein>
<dbReference type="PANTHER" id="PTHR13035:SF0">
    <property type="entry name" value="PROTEIN N-TERMINAL GLUTAMINE AMIDOHYDROLASE"/>
    <property type="match status" value="1"/>
</dbReference>
<comment type="catalytic activity">
    <reaction evidence="7">
        <text>N-terminal L-glutaminyl-[protein] + H2O = N-terminal L-glutamyl-[protein] + NH4(+)</text>
        <dbReference type="Rhea" id="RHEA:50680"/>
        <dbReference type="Rhea" id="RHEA-COMP:12668"/>
        <dbReference type="Rhea" id="RHEA-COMP:12777"/>
        <dbReference type="ChEBI" id="CHEBI:15377"/>
        <dbReference type="ChEBI" id="CHEBI:28938"/>
        <dbReference type="ChEBI" id="CHEBI:64721"/>
        <dbReference type="ChEBI" id="CHEBI:64722"/>
        <dbReference type="EC" id="3.5.1.122"/>
    </reaction>
</comment>
<reference evidence="11" key="1">
    <citation type="submission" date="2024-04" db="EMBL/GenBank/DDBJ databases">
        <authorList>
            <person name="Shaw F."/>
            <person name="Minotto A."/>
        </authorList>
    </citation>
    <scope>NUCLEOTIDE SEQUENCE [LARGE SCALE GENOMIC DNA]</scope>
</reference>
<evidence type="ECO:0000256" key="8">
    <source>
        <dbReference type="SAM" id="MobiDB-lite"/>
    </source>
</evidence>
<dbReference type="InterPro" id="IPR023128">
    <property type="entry name" value="Prot_N_Gln_amidohydro_ab_roll"/>
</dbReference>
<organism evidence="10 11">
    <name type="scientific">Somion occarium</name>
    <dbReference type="NCBI Taxonomy" id="3059160"/>
    <lineage>
        <taxon>Eukaryota</taxon>
        <taxon>Fungi</taxon>
        <taxon>Dikarya</taxon>
        <taxon>Basidiomycota</taxon>
        <taxon>Agaricomycotina</taxon>
        <taxon>Agaricomycetes</taxon>
        <taxon>Polyporales</taxon>
        <taxon>Cerrenaceae</taxon>
        <taxon>Somion</taxon>
    </lineage>
</organism>
<evidence type="ECO:0000256" key="2">
    <source>
        <dbReference type="ARBA" id="ARBA00011245"/>
    </source>
</evidence>
<keyword evidence="11" id="KW-1185">Reference proteome</keyword>
<proteinExistence type="inferred from homology"/>
<sequence>MTHSVLSSFDPLATHPFTNNSGLMPKPAPPSQYPLPIPRLTKTSTAPTTKSHSSSTQTTSTPLHAPQPTRSSPTKRGTKGPIFVPFRPERSSPDLEDILLKKKVSDVLTNKQTWSIDQTRLTSSSSTSTKRSCCYCEENIYLLTQTFRNQLQHEEEVFPWDIYVVFISNDNKTVALWRQKARKEIVVWDYHVILVLRPRLATCSSDNEDCPVNTAKHEAWIYDFDTRLAVPSSAGSYMADTFPYLFQTEFELNDQYESLLRVIEANVFLDHFASDRSHMILRKDVEGRTIYSSPPPTYPPICGPTAKLRGVVMNLFETFVSMKVPEVIRASDVGENVGEVLDMHGFLAWLSCAQAA</sequence>
<evidence type="ECO:0000313" key="10">
    <source>
        <dbReference type="EMBL" id="CAL1703681.1"/>
    </source>
</evidence>
<evidence type="ECO:0000313" key="11">
    <source>
        <dbReference type="Proteomes" id="UP001497453"/>
    </source>
</evidence>
<feature type="compositionally biased region" description="Low complexity" evidence="8">
    <location>
        <begin position="48"/>
        <end position="61"/>
    </location>
</feature>
<dbReference type="PANTHER" id="PTHR13035">
    <property type="entry name" value="PROTEIN N-TERMINAL GLUTAMINE AMIDOHYDROLASE"/>
    <property type="match status" value="1"/>
</dbReference>
<comment type="subunit">
    <text evidence="2">Monomer.</text>
</comment>
<evidence type="ECO:0000256" key="3">
    <source>
        <dbReference type="ARBA" id="ARBA00012718"/>
    </source>
</evidence>
<evidence type="ECO:0000256" key="1">
    <source>
        <dbReference type="ARBA" id="ARBA00008985"/>
    </source>
</evidence>
<dbReference type="Gene3D" id="3.10.620.10">
    <property type="entry name" value="Protein N-terminal glutamine amidohydrolase, alpha beta roll"/>
    <property type="match status" value="1"/>
</dbReference>
<dbReference type="InterPro" id="IPR037132">
    <property type="entry name" value="N_Gln_amidohydro_ab_roll_sf"/>
</dbReference>
<gene>
    <name evidence="10" type="ORF">GFSPODELE1_LOCUS4677</name>
</gene>
<evidence type="ECO:0000256" key="7">
    <source>
        <dbReference type="ARBA" id="ARBA00048768"/>
    </source>
</evidence>
<dbReference type="InterPro" id="IPR039733">
    <property type="entry name" value="NTAQ1"/>
</dbReference>
<feature type="domain" description="Protein N-terminal glutamine amidohydrolase alpha beta roll" evidence="9">
    <location>
        <begin position="133"/>
        <end position="346"/>
    </location>
</feature>
<feature type="region of interest" description="Disordered" evidence="8">
    <location>
        <begin position="1"/>
        <end position="89"/>
    </location>
</feature>
<name>A0ABP1D739_9APHY</name>
<dbReference type="Pfam" id="PF09764">
    <property type="entry name" value="Nt_Gln_amidase"/>
    <property type="match status" value="1"/>
</dbReference>
<evidence type="ECO:0000256" key="5">
    <source>
        <dbReference type="ARBA" id="ARBA00022801"/>
    </source>
</evidence>
<evidence type="ECO:0000259" key="9">
    <source>
        <dbReference type="Pfam" id="PF09764"/>
    </source>
</evidence>
<dbReference type="Proteomes" id="UP001497453">
    <property type="component" value="Chromosome 3"/>
</dbReference>
<keyword evidence="5" id="KW-0378">Hydrolase</keyword>
<dbReference type="EMBL" id="OZ037946">
    <property type="protein sequence ID" value="CAL1703681.1"/>
    <property type="molecule type" value="Genomic_DNA"/>
</dbReference>
<dbReference type="EC" id="3.5.1.122" evidence="3"/>
<evidence type="ECO:0000256" key="6">
    <source>
        <dbReference type="ARBA" id="ARBA00029677"/>
    </source>
</evidence>
<evidence type="ECO:0000256" key="4">
    <source>
        <dbReference type="ARBA" id="ARBA00021247"/>
    </source>
</evidence>
<feature type="compositionally biased region" description="Pro residues" evidence="8">
    <location>
        <begin position="26"/>
        <end position="37"/>
    </location>
</feature>